<organism evidence="1 2">
    <name type="scientific">Melipona quadrifasciata</name>
    <dbReference type="NCBI Taxonomy" id="166423"/>
    <lineage>
        <taxon>Eukaryota</taxon>
        <taxon>Metazoa</taxon>
        <taxon>Ecdysozoa</taxon>
        <taxon>Arthropoda</taxon>
        <taxon>Hexapoda</taxon>
        <taxon>Insecta</taxon>
        <taxon>Pterygota</taxon>
        <taxon>Neoptera</taxon>
        <taxon>Endopterygota</taxon>
        <taxon>Hymenoptera</taxon>
        <taxon>Apocrita</taxon>
        <taxon>Aculeata</taxon>
        <taxon>Apoidea</taxon>
        <taxon>Anthophila</taxon>
        <taxon>Apidae</taxon>
        <taxon>Melipona</taxon>
    </lineage>
</organism>
<name>A0A0M9ABB8_9HYME</name>
<dbReference type="EMBL" id="KQ435710">
    <property type="protein sequence ID" value="KOX79773.1"/>
    <property type="molecule type" value="Genomic_DNA"/>
</dbReference>
<evidence type="ECO:0000313" key="1">
    <source>
        <dbReference type="EMBL" id="KOX79773.1"/>
    </source>
</evidence>
<protein>
    <submittedName>
        <fullName evidence="1">Uncharacterized protein</fullName>
    </submittedName>
</protein>
<sequence>MPGNAAASSVQFTNKKLKDELRSDINDMNETVHRDVTIYVEIRAGNLSKRQSHGQSLFIDPILSQSYQPTSNLQTVNIDTGTTDD</sequence>
<gene>
    <name evidence="1" type="ORF">WN51_11383</name>
</gene>
<evidence type="ECO:0000313" key="2">
    <source>
        <dbReference type="Proteomes" id="UP000053105"/>
    </source>
</evidence>
<dbReference type="Proteomes" id="UP000053105">
    <property type="component" value="Unassembled WGS sequence"/>
</dbReference>
<proteinExistence type="predicted"/>
<dbReference type="AlphaFoldDB" id="A0A0M9ABB8"/>
<keyword evidence="2" id="KW-1185">Reference proteome</keyword>
<accession>A0A0M9ABB8</accession>
<reference evidence="1 2" key="1">
    <citation type="submission" date="2015-07" db="EMBL/GenBank/DDBJ databases">
        <title>The genome of Melipona quadrifasciata.</title>
        <authorList>
            <person name="Pan H."/>
            <person name="Kapheim K."/>
        </authorList>
    </citation>
    <scope>NUCLEOTIDE SEQUENCE [LARGE SCALE GENOMIC DNA]</scope>
    <source>
        <strain evidence="1">0111107301</strain>
        <tissue evidence="1">Whole body</tissue>
    </source>
</reference>